<dbReference type="SUPFAM" id="SSF52540">
    <property type="entry name" value="P-loop containing nucleoside triphosphate hydrolases"/>
    <property type="match status" value="1"/>
</dbReference>
<sequence length="564" mass="64275">MIDTWVPKDGLTFDDKSLEIIQSNANLAVWAGPGAGKTEILAQKACFLLETERCEWPFSILSISRKREAASNLKERVQLRCGNELSERFHSFTIEAFTKSIVDRFMCVLPKHRQPSLDYEITGGSSNFPKSLNFDHITSIALEVCNSSSDLMASLRVAYKYVFIDEFQDLNGVQYEFVKTLFCNTESVVTVVGDSKQAIMKFAKALPDGFYRFERDFNAELKVIYSNFRAAPELKTYLNCLGSLWWPINDKSSSPQTQTTALNPNDYAILVYHDEEQEAEQLALRIAQWVNEDGIKPDDIAVLFRINTNNNYGYHISNALLKCGVLSFDETAMQDHLSEPLGKIVVSFLTLLTRTRDIPSWECLRDLYLYSHPKCGRYEDYELSTLLYYISNVRDIMQDKAFGVEHIREVTNQFIDEFFCEYLGHAWSQYGHKAFVTETINGVLSELEKARLKTASWADAVDLISGVNAVRMMTIHKSKGAEFEAVILLGFEDFPFFRFGMSHSKLDEERSTVFVALSRAKSRLLVSSAKRRQHTGPSSYAHIRNIMDDMVKLGMVGQRVIIPE</sequence>
<dbReference type="EC" id="5.6.2.4" evidence="7"/>
<evidence type="ECO:0000313" key="11">
    <source>
        <dbReference type="EMBL" id="OOE90908.1"/>
    </source>
</evidence>
<name>A0ABX3KLD7_9GAMM</name>
<dbReference type="RefSeq" id="WP_077771018.1">
    <property type="nucleotide sequence ID" value="NZ_MUFC01000001.1"/>
</dbReference>
<dbReference type="PANTHER" id="PTHR11070">
    <property type="entry name" value="UVRD / RECB / PCRA DNA HELICASE FAMILY MEMBER"/>
    <property type="match status" value="1"/>
</dbReference>
<evidence type="ECO:0000256" key="9">
    <source>
        <dbReference type="ARBA" id="ARBA00048988"/>
    </source>
</evidence>
<proteinExistence type="predicted"/>
<keyword evidence="3 11" id="KW-0347">Helicase</keyword>
<keyword evidence="1" id="KW-0547">Nucleotide-binding</keyword>
<dbReference type="InterPro" id="IPR014017">
    <property type="entry name" value="DNA_helicase_UvrD-like_C"/>
</dbReference>
<comment type="catalytic activity">
    <reaction evidence="9">
        <text>ATP + H2O = ADP + phosphate + H(+)</text>
        <dbReference type="Rhea" id="RHEA:13065"/>
        <dbReference type="ChEBI" id="CHEBI:15377"/>
        <dbReference type="ChEBI" id="CHEBI:15378"/>
        <dbReference type="ChEBI" id="CHEBI:30616"/>
        <dbReference type="ChEBI" id="CHEBI:43474"/>
        <dbReference type="ChEBI" id="CHEBI:456216"/>
        <dbReference type="EC" id="5.6.2.4"/>
    </reaction>
</comment>
<dbReference type="Proteomes" id="UP000188627">
    <property type="component" value="Unassembled WGS sequence"/>
</dbReference>
<dbReference type="InterPro" id="IPR000212">
    <property type="entry name" value="DNA_helicase_UvrD/REP"/>
</dbReference>
<reference evidence="12" key="1">
    <citation type="submission" date="2017-01" db="EMBL/GenBank/DDBJ databases">
        <title>Draft genome of the species Salinivibrio sharmensis.</title>
        <authorList>
            <person name="Lopez-Hermoso C."/>
            <person name="De La Haba R."/>
            <person name="Sanchez-Porro C."/>
            <person name="Ventosa A."/>
        </authorList>
    </citation>
    <scope>NUCLEOTIDE SEQUENCE [LARGE SCALE GENOMIC DNA]</scope>
    <source>
        <strain evidence="12">CBH463</strain>
    </source>
</reference>
<dbReference type="Gene3D" id="3.40.50.300">
    <property type="entry name" value="P-loop containing nucleotide triphosphate hydrolases"/>
    <property type="match status" value="3"/>
</dbReference>
<keyword evidence="5" id="KW-0413">Isomerase</keyword>
<evidence type="ECO:0000256" key="6">
    <source>
        <dbReference type="ARBA" id="ARBA00034617"/>
    </source>
</evidence>
<evidence type="ECO:0000256" key="7">
    <source>
        <dbReference type="ARBA" id="ARBA00034808"/>
    </source>
</evidence>
<dbReference type="Pfam" id="PF13361">
    <property type="entry name" value="UvrD_C"/>
    <property type="match status" value="1"/>
</dbReference>
<keyword evidence="2" id="KW-0378">Hydrolase</keyword>
<protein>
    <recommendedName>
        <fullName evidence="7">DNA 3'-5' helicase</fullName>
        <ecNumber evidence="7">5.6.2.4</ecNumber>
    </recommendedName>
    <alternativeName>
        <fullName evidence="8">DNA 3'-5' helicase II</fullName>
    </alternativeName>
</protein>
<comment type="caution">
    <text evidence="11">The sequence shown here is derived from an EMBL/GenBank/DDBJ whole genome shotgun (WGS) entry which is preliminary data.</text>
</comment>
<evidence type="ECO:0000256" key="1">
    <source>
        <dbReference type="ARBA" id="ARBA00022741"/>
    </source>
</evidence>
<dbReference type="EMBL" id="MUFC01000001">
    <property type="protein sequence ID" value="OOE90908.1"/>
    <property type="molecule type" value="Genomic_DNA"/>
</dbReference>
<evidence type="ECO:0000259" key="10">
    <source>
        <dbReference type="PROSITE" id="PS51217"/>
    </source>
</evidence>
<dbReference type="PROSITE" id="PS51217">
    <property type="entry name" value="UVRD_HELICASE_CTER"/>
    <property type="match status" value="1"/>
</dbReference>
<evidence type="ECO:0000256" key="4">
    <source>
        <dbReference type="ARBA" id="ARBA00022840"/>
    </source>
</evidence>
<dbReference type="InterPro" id="IPR014016">
    <property type="entry name" value="UvrD-like_ATP-bd"/>
</dbReference>
<organism evidence="11 12">
    <name type="scientific">Salinivibrio sharmensis</name>
    <dbReference type="NCBI Taxonomy" id="390883"/>
    <lineage>
        <taxon>Bacteria</taxon>
        <taxon>Pseudomonadati</taxon>
        <taxon>Pseudomonadota</taxon>
        <taxon>Gammaproteobacteria</taxon>
        <taxon>Vibrionales</taxon>
        <taxon>Vibrionaceae</taxon>
        <taxon>Salinivibrio</taxon>
    </lineage>
</organism>
<dbReference type="Pfam" id="PF00580">
    <property type="entry name" value="UvrD-helicase"/>
    <property type="match status" value="2"/>
</dbReference>
<evidence type="ECO:0000256" key="8">
    <source>
        <dbReference type="ARBA" id="ARBA00034923"/>
    </source>
</evidence>
<evidence type="ECO:0000256" key="5">
    <source>
        <dbReference type="ARBA" id="ARBA00023235"/>
    </source>
</evidence>
<comment type="catalytic activity">
    <reaction evidence="6">
        <text>Couples ATP hydrolysis with the unwinding of duplex DNA by translocating in the 3'-5' direction.</text>
        <dbReference type="EC" id="5.6.2.4"/>
    </reaction>
</comment>
<keyword evidence="12" id="KW-1185">Reference proteome</keyword>
<dbReference type="GO" id="GO:0004386">
    <property type="term" value="F:helicase activity"/>
    <property type="evidence" value="ECO:0007669"/>
    <property type="project" value="UniProtKB-KW"/>
</dbReference>
<feature type="domain" description="UvrD-like helicase C-terminal" evidence="10">
    <location>
        <begin position="232"/>
        <end position="480"/>
    </location>
</feature>
<accession>A0ABX3KLD7</accession>
<evidence type="ECO:0000256" key="3">
    <source>
        <dbReference type="ARBA" id="ARBA00022806"/>
    </source>
</evidence>
<dbReference type="InterPro" id="IPR027417">
    <property type="entry name" value="P-loop_NTPase"/>
</dbReference>
<keyword evidence="4" id="KW-0067">ATP-binding</keyword>
<dbReference type="CDD" id="cd17932">
    <property type="entry name" value="DEXQc_UvrD"/>
    <property type="match status" value="1"/>
</dbReference>
<dbReference type="PANTHER" id="PTHR11070:SF2">
    <property type="entry name" value="ATP-DEPENDENT DNA HELICASE SRS2"/>
    <property type="match status" value="1"/>
</dbReference>
<evidence type="ECO:0000313" key="12">
    <source>
        <dbReference type="Proteomes" id="UP000188627"/>
    </source>
</evidence>
<gene>
    <name evidence="11" type="ORF">BZG74_01395</name>
</gene>
<evidence type="ECO:0000256" key="2">
    <source>
        <dbReference type="ARBA" id="ARBA00022801"/>
    </source>
</evidence>